<dbReference type="EMBL" id="SNRW01040087">
    <property type="protein sequence ID" value="KAA6346770.1"/>
    <property type="molecule type" value="Genomic_DNA"/>
</dbReference>
<accession>A0A5J4SNE7</accession>
<dbReference type="AlphaFoldDB" id="A0A5J4SNE7"/>
<comment type="caution">
    <text evidence="1">The sequence shown here is derived from an EMBL/GenBank/DDBJ whole genome shotgun (WGS) entry which is preliminary data.</text>
</comment>
<reference evidence="1 2" key="1">
    <citation type="submission" date="2019-03" db="EMBL/GenBank/DDBJ databases">
        <title>Single cell metagenomics reveals metabolic interactions within the superorganism composed of flagellate Streblomastix strix and complex community of Bacteroidetes bacteria on its surface.</title>
        <authorList>
            <person name="Treitli S.C."/>
            <person name="Kolisko M."/>
            <person name="Husnik F."/>
            <person name="Keeling P."/>
            <person name="Hampl V."/>
        </authorList>
    </citation>
    <scope>NUCLEOTIDE SEQUENCE [LARGE SCALE GENOMIC DNA]</scope>
    <source>
        <strain evidence="1">ST1C</strain>
    </source>
</reference>
<name>A0A5J4SNE7_9EUKA</name>
<evidence type="ECO:0000313" key="2">
    <source>
        <dbReference type="Proteomes" id="UP000324800"/>
    </source>
</evidence>
<sequence>MATLDDWLRSKQYQIQDILRKKPDFMILEVMAWFTGQHKTPKSSLNKQSCIKTMLQLIFDREPMHDTPSTLMSRAISN</sequence>
<gene>
    <name evidence="1" type="ORF">EZS28_052070</name>
</gene>
<protein>
    <submittedName>
        <fullName evidence="1">Uncharacterized protein</fullName>
    </submittedName>
</protein>
<proteinExistence type="predicted"/>
<evidence type="ECO:0000313" key="1">
    <source>
        <dbReference type="EMBL" id="KAA6346770.1"/>
    </source>
</evidence>
<dbReference type="Proteomes" id="UP000324800">
    <property type="component" value="Unassembled WGS sequence"/>
</dbReference>
<organism evidence="1 2">
    <name type="scientific">Streblomastix strix</name>
    <dbReference type="NCBI Taxonomy" id="222440"/>
    <lineage>
        <taxon>Eukaryota</taxon>
        <taxon>Metamonada</taxon>
        <taxon>Preaxostyla</taxon>
        <taxon>Oxymonadida</taxon>
        <taxon>Streblomastigidae</taxon>
        <taxon>Streblomastix</taxon>
    </lineage>
</organism>